<comment type="caution">
    <text evidence="2">The sequence shown here is derived from an EMBL/GenBank/DDBJ whole genome shotgun (WGS) entry which is preliminary data.</text>
</comment>
<protein>
    <recommendedName>
        <fullName evidence="3">Signal peptide-containing protein</fullName>
    </recommendedName>
</protein>
<proteinExistence type="predicted"/>
<feature type="coiled-coil region" evidence="1">
    <location>
        <begin position="156"/>
        <end position="223"/>
    </location>
</feature>
<dbReference type="AlphaFoldDB" id="A0A7C2JZ07"/>
<organism evidence="2">
    <name type="scientific">Schlesneria paludicola</name>
    <dbReference type="NCBI Taxonomy" id="360056"/>
    <lineage>
        <taxon>Bacteria</taxon>
        <taxon>Pseudomonadati</taxon>
        <taxon>Planctomycetota</taxon>
        <taxon>Planctomycetia</taxon>
        <taxon>Planctomycetales</taxon>
        <taxon>Planctomycetaceae</taxon>
        <taxon>Schlesneria</taxon>
    </lineage>
</organism>
<name>A0A7C2JZ07_9PLAN</name>
<gene>
    <name evidence="2" type="ORF">ENQ76_07645</name>
</gene>
<dbReference type="EMBL" id="DSOK01000223">
    <property type="protein sequence ID" value="HEN15325.1"/>
    <property type="molecule type" value="Genomic_DNA"/>
</dbReference>
<evidence type="ECO:0000256" key="1">
    <source>
        <dbReference type="SAM" id="Coils"/>
    </source>
</evidence>
<evidence type="ECO:0008006" key="3">
    <source>
        <dbReference type="Google" id="ProtNLM"/>
    </source>
</evidence>
<sequence>MLRKLLVGSAVAALVGGLVFGHEMFSYLRTGAHSVRKAVKAEVPIEFELERARNMVEHLVPDIRHCMHVIAEQQVEVEHLQQQIARREGDLGQQKDAMLTLRNDLDSGKAVFVYASHTYSTKDVKRDLATRFERYKAAEEILKADQKILAAREQNLKANQDKLQGLMQSKKELEVKLEQLQARMETIRAAETVSNLAIDDSQLSQARKLIDDLNKQLDIKQKVLDAEGQFTGLIPVESPETPDTTEDIGAQIDAYFSPQPADAAVVVTE</sequence>
<keyword evidence="1" id="KW-0175">Coiled coil</keyword>
<evidence type="ECO:0000313" key="2">
    <source>
        <dbReference type="EMBL" id="HEN15325.1"/>
    </source>
</evidence>
<reference evidence="2" key="1">
    <citation type="journal article" date="2020" name="mSystems">
        <title>Genome- and Community-Level Interaction Insights into Carbon Utilization and Element Cycling Functions of Hydrothermarchaeota in Hydrothermal Sediment.</title>
        <authorList>
            <person name="Zhou Z."/>
            <person name="Liu Y."/>
            <person name="Xu W."/>
            <person name="Pan J."/>
            <person name="Luo Z.H."/>
            <person name="Li M."/>
        </authorList>
    </citation>
    <scope>NUCLEOTIDE SEQUENCE [LARGE SCALE GENOMIC DNA]</scope>
    <source>
        <strain evidence="2">SpSt-339</strain>
    </source>
</reference>
<accession>A0A7C2JZ07</accession>